<comment type="caution">
    <text evidence="1">The sequence shown here is derived from an EMBL/GenBank/DDBJ whole genome shotgun (WGS) entry which is preliminary data.</text>
</comment>
<dbReference type="InterPro" id="IPR039535">
    <property type="entry name" value="ASST-like"/>
</dbReference>
<protein>
    <recommendedName>
        <fullName evidence="3">Arylsulfotransferase N-terminal domain-containing protein</fullName>
    </recommendedName>
</protein>
<name>A0A177F0R0_9EURO</name>
<dbReference type="SUPFAM" id="SSF50969">
    <property type="entry name" value="YVTN repeat-like/Quinoprotein amine dehydrogenase"/>
    <property type="match status" value="1"/>
</dbReference>
<evidence type="ECO:0008006" key="3">
    <source>
        <dbReference type="Google" id="ProtNLM"/>
    </source>
</evidence>
<organism evidence="1 2">
    <name type="scientific">Fonsecaea monophora</name>
    <dbReference type="NCBI Taxonomy" id="254056"/>
    <lineage>
        <taxon>Eukaryota</taxon>
        <taxon>Fungi</taxon>
        <taxon>Dikarya</taxon>
        <taxon>Ascomycota</taxon>
        <taxon>Pezizomycotina</taxon>
        <taxon>Eurotiomycetes</taxon>
        <taxon>Chaetothyriomycetidae</taxon>
        <taxon>Chaetothyriales</taxon>
        <taxon>Herpotrichiellaceae</taxon>
        <taxon>Fonsecaea</taxon>
    </lineage>
</organism>
<sequence>MPLMGHRRFEMKPFAIRLLLWAVVVVAGAFALYLTISYAAIPLLIWLSPTLNPTLYDLGFYGGSPSQTYISNGLSSPRVSISKYDPNCDKGYTFLNYNGGSMPNPGPAILDSNSELVWKGQNFDVTTNLKVQSYMGQQYLTFWSGKKGGTMGKGVYYMLDSSYEIKHTVAAVARGSDIEGDLHEFKITKDNTALLTFYNITPADLSSLGKWKNGWVTDSGFQEVDIATGELLFEWKASEHFQVNETFMTHPFGGYIKSIPFDFFHINSVDKDSKGNYLISSRHTHTVTCISPDGEIMWILGGQRNQFKDLSGGDALNFRWQHDARWLDEQEGILTLFDNKEGGPLHVDGPYSRALMLQLDIANRTVTLLHSYISQYQTRTPSQGSAQYLPDSRHMFVGFGHSPVLSEFSLDGTLLCEVHYGAPWLHVFTTAVSYRAYRSADWVGEPRQPPAATILDDILYVSWNGATEVVAWVLQGGGTGEQEEEEWTDLDFIDKEFFEESFDLSQLSQYSQFRVGALGREGQILGYSDIAPRESSGSWWGFLLAVFLWGLASKMAWMGYKWFSQHKGASKRGVSWVVWKKS</sequence>
<accession>A0A177F0R0</accession>
<dbReference type="Proteomes" id="UP000077002">
    <property type="component" value="Unassembled WGS sequence"/>
</dbReference>
<evidence type="ECO:0000313" key="2">
    <source>
        <dbReference type="Proteomes" id="UP000077002"/>
    </source>
</evidence>
<dbReference type="InterPro" id="IPR053143">
    <property type="entry name" value="Arylsulfate_ST"/>
</dbReference>
<dbReference type="InterPro" id="IPR011044">
    <property type="entry name" value="Quino_amine_DH_bsu"/>
</dbReference>
<proteinExistence type="predicted"/>
<dbReference type="RefSeq" id="XP_022509856.1">
    <property type="nucleotide sequence ID" value="XM_022657829.1"/>
</dbReference>
<reference evidence="1 2" key="1">
    <citation type="submission" date="2016-03" db="EMBL/GenBank/DDBJ databases">
        <title>Draft genome sequence of the Fonsecaea monophora CBS 269.37.</title>
        <authorList>
            <person name="Bombassaro A."/>
            <person name="Vinicius W.A."/>
            <person name="De Hoog S."/>
            <person name="Sun J."/>
            <person name="Souza E.M."/>
            <person name="Raittz R.T."/>
            <person name="Costa F."/>
            <person name="Leao A.C."/>
            <person name="Tadra-Sfeir M.Z."/>
            <person name="Baura V."/>
            <person name="Balsanelli E."/>
            <person name="Pedrosa F.O."/>
            <person name="Moreno L.F."/>
            <person name="Steffens M.B."/>
            <person name="Xi L."/>
            <person name="Bocca A.L."/>
            <person name="Felipe M.S."/>
            <person name="Teixeira M."/>
            <person name="Telles Filho F.Q."/>
            <person name="Azevedo C.M."/>
            <person name="Gomes R."/>
            <person name="Vicente V.A."/>
        </authorList>
    </citation>
    <scope>NUCLEOTIDE SEQUENCE [LARGE SCALE GENOMIC DNA]</scope>
    <source>
        <strain evidence="1 2">CBS 269.37</strain>
    </source>
</reference>
<dbReference type="Pfam" id="PF14269">
    <property type="entry name" value="Arylsulfotran_2"/>
    <property type="match status" value="1"/>
</dbReference>
<keyword evidence="2" id="KW-1185">Reference proteome</keyword>
<dbReference type="PANTHER" id="PTHR35340:SF5">
    <property type="entry name" value="ASST-DOMAIN-CONTAINING PROTEIN"/>
    <property type="match status" value="1"/>
</dbReference>
<dbReference type="AlphaFoldDB" id="A0A177F0R0"/>
<dbReference type="PANTHER" id="PTHR35340">
    <property type="entry name" value="PQQ ENZYME REPEAT PROTEIN-RELATED"/>
    <property type="match status" value="1"/>
</dbReference>
<evidence type="ECO:0000313" key="1">
    <source>
        <dbReference type="EMBL" id="OAG37904.1"/>
    </source>
</evidence>
<dbReference type="OrthoDB" id="5427350at2759"/>
<dbReference type="EMBL" id="LVKK01000064">
    <property type="protein sequence ID" value="OAG37904.1"/>
    <property type="molecule type" value="Genomic_DNA"/>
</dbReference>
<gene>
    <name evidence="1" type="ORF">AYO21_07876</name>
</gene>
<dbReference type="GeneID" id="34603029"/>